<dbReference type="EnsemblMetazoa" id="XM_022792638">
    <property type="protein sequence ID" value="XP_022648373"/>
    <property type="gene ID" value="LOC111244975"/>
</dbReference>
<dbReference type="Proteomes" id="UP000594260">
    <property type="component" value="Unplaced"/>
</dbReference>
<protein>
    <submittedName>
        <fullName evidence="1">Uncharacterized protein</fullName>
    </submittedName>
</protein>
<organism evidence="1 2">
    <name type="scientific">Varroa destructor</name>
    <name type="common">Honeybee mite</name>
    <dbReference type="NCBI Taxonomy" id="109461"/>
    <lineage>
        <taxon>Eukaryota</taxon>
        <taxon>Metazoa</taxon>
        <taxon>Ecdysozoa</taxon>
        <taxon>Arthropoda</taxon>
        <taxon>Chelicerata</taxon>
        <taxon>Arachnida</taxon>
        <taxon>Acari</taxon>
        <taxon>Parasitiformes</taxon>
        <taxon>Mesostigmata</taxon>
        <taxon>Gamasina</taxon>
        <taxon>Dermanyssoidea</taxon>
        <taxon>Varroidae</taxon>
        <taxon>Varroa</taxon>
    </lineage>
</organism>
<dbReference type="RefSeq" id="XP_022648373.1">
    <property type="nucleotide sequence ID" value="XM_022792638.1"/>
</dbReference>
<proteinExistence type="predicted"/>
<reference evidence="1" key="1">
    <citation type="submission" date="2021-01" db="UniProtKB">
        <authorList>
            <consortium name="EnsemblMetazoa"/>
        </authorList>
    </citation>
    <scope>IDENTIFICATION</scope>
</reference>
<name>A0A7M7JDD7_VARDE</name>
<sequence length="132" mass="15706">MDAQCGQSLHCPRNCSRTYSLLRQDRVASKDFRIAVKMHVLRCHLVAFIVDYICLIVPPRFCSRSVLRSSRLCDTIRSVFIQHAFKREQFGRFWIGFLLSFNKLHSVKLRQQSPLVTRHYYNDYDDDNNQYE</sequence>
<keyword evidence="2" id="KW-1185">Reference proteome</keyword>
<evidence type="ECO:0000313" key="2">
    <source>
        <dbReference type="Proteomes" id="UP000594260"/>
    </source>
</evidence>
<dbReference type="GeneID" id="111244975"/>
<evidence type="ECO:0000313" key="1">
    <source>
        <dbReference type="EnsemblMetazoa" id="XP_022648373"/>
    </source>
</evidence>
<accession>A0A7M7JDD7</accession>
<dbReference type="AlphaFoldDB" id="A0A7M7JDD7"/>